<proteinExistence type="predicted"/>
<name>A0A9Q0SPF6_SALPP</name>
<feature type="domain" description="Glycolipid transfer protein" evidence="1">
    <location>
        <begin position="23"/>
        <end position="163"/>
    </location>
</feature>
<evidence type="ECO:0000313" key="2">
    <source>
        <dbReference type="EMBL" id="KAJ6684902.1"/>
    </source>
</evidence>
<organism evidence="2 3">
    <name type="scientific">Salix purpurea</name>
    <name type="common">Purple osier willow</name>
    <dbReference type="NCBI Taxonomy" id="77065"/>
    <lineage>
        <taxon>Eukaryota</taxon>
        <taxon>Viridiplantae</taxon>
        <taxon>Streptophyta</taxon>
        <taxon>Embryophyta</taxon>
        <taxon>Tracheophyta</taxon>
        <taxon>Spermatophyta</taxon>
        <taxon>Magnoliopsida</taxon>
        <taxon>eudicotyledons</taxon>
        <taxon>Gunneridae</taxon>
        <taxon>Pentapetalae</taxon>
        <taxon>rosids</taxon>
        <taxon>fabids</taxon>
        <taxon>Malpighiales</taxon>
        <taxon>Salicaceae</taxon>
        <taxon>Saliceae</taxon>
        <taxon>Salix</taxon>
    </lineage>
</organism>
<dbReference type="PANTHER" id="PTHR10219:SF96">
    <property type="entry name" value="TRANSFER PROTEIN, PUTATIVE-RELATED"/>
    <property type="match status" value="1"/>
</dbReference>
<dbReference type="EMBL" id="JAPFFK010000019">
    <property type="protein sequence ID" value="KAJ6684902.1"/>
    <property type="molecule type" value="Genomic_DNA"/>
</dbReference>
<dbReference type="GO" id="GO:1902387">
    <property type="term" value="F:ceramide 1-phosphate binding"/>
    <property type="evidence" value="ECO:0007669"/>
    <property type="project" value="TreeGrafter"/>
</dbReference>
<dbReference type="InterPro" id="IPR036497">
    <property type="entry name" value="GLTP_sf"/>
</dbReference>
<dbReference type="GO" id="GO:0016020">
    <property type="term" value="C:membrane"/>
    <property type="evidence" value="ECO:0007669"/>
    <property type="project" value="TreeGrafter"/>
</dbReference>
<dbReference type="PANTHER" id="PTHR10219">
    <property type="entry name" value="GLYCOLIPID TRANSFER PROTEIN-RELATED"/>
    <property type="match status" value="1"/>
</dbReference>
<evidence type="ECO:0000259" key="1">
    <source>
        <dbReference type="Pfam" id="PF08718"/>
    </source>
</evidence>
<evidence type="ECO:0000313" key="3">
    <source>
        <dbReference type="Proteomes" id="UP001151532"/>
    </source>
</evidence>
<comment type="caution">
    <text evidence="2">The sequence shown here is derived from an EMBL/GenBank/DDBJ whole genome shotgun (WGS) entry which is preliminary data.</text>
</comment>
<protein>
    <submittedName>
        <fullName evidence="2">GLYCOLIPID TRANSFER PROTEIN-RELATED</fullName>
    </submittedName>
</protein>
<gene>
    <name evidence="2" type="ORF">OIU79_015068</name>
</gene>
<dbReference type="FunFam" id="1.10.3520.10:FF:000004">
    <property type="entry name" value="Glycolipid transfer protein 1"/>
    <property type="match status" value="1"/>
</dbReference>
<accession>A0A9Q0SPF6</accession>
<dbReference type="AlphaFoldDB" id="A0A9Q0SPF6"/>
<reference evidence="2" key="1">
    <citation type="submission" date="2022-11" db="EMBL/GenBank/DDBJ databases">
        <authorList>
            <person name="Hyden B.L."/>
            <person name="Feng K."/>
            <person name="Yates T."/>
            <person name="Jawdy S."/>
            <person name="Smart L.B."/>
            <person name="Muchero W."/>
        </authorList>
    </citation>
    <scope>NUCLEOTIDE SEQUENCE</scope>
    <source>
        <tissue evidence="2">Shoot tip</tissue>
    </source>
</reference>
<dbReference type="GO" id="GO:1902388">
    <property type="term" value="F:ceramide 1-phosphate transfer activity"/>
    <property type="evidence" value="ECO:0007669"/>
    <property type="project" value="TreeGrafter"/>
</dbReference>
<dbReference type="Gene3D" id="1.10.3520.10">
    <property type="entry name" value="Glycolipid transfer protein"/>
    <property type="match status" value="1"/>
</dbReference>
<dbReference type="Proteomes" id="UP001151532">
    <property type="component" value="Chromosome 2"/>
</dbReference>
<dbReference type="Pfam" id="PF08718">
    <property type="entry name" value="GLTP"/>
    <property type="match status" value="1"/>
</dbReference>
<reference evidence="2" key="2">
    <citation type="journal article" date="2023" name="Int. J. Mol. Sci.">
        <title>De Novo Assembly and Annotation of 11 Diverse Shrub Willow (Salix) Genomes Reveals Novel Gene Organization in Sex-Linked Regions.</title>
        <authorList>
            <person name="Hyden B."/>
            <person name="Feng K."/>
            <person name="Yates T.B."/>
            <person name="Jawdy S."/>
            <person name="Cereghino C."/>
            <person name="Smart L.B."/>
            <person name="Muchero W."/>
        </authorList>
    </citation>
    <scope>NUCLEOTIDE SEQUENCE</scope>
    <source>
        <tissue evidence="2">Shoot tip</tissue>
    </source>
</reference>
<dbReference type="SUPFAM" id="SSF110004">
    <property type="entry name" value="Glycolipid transfer protein, GLTP"/>
    <property type="match status" value="1"/>
</dbReference>
<sequence length="201" mass="22383">MEGNVFAAALEKMEHVKSPEGEILTRPFLDLCKIVLPVLDNFGPAMGPVKSDIGGNISRLETRYLSSQSEFNYLYRIVRSEIESKKARSSSSCANALLWLTRAMDFLSELFGNLMVHPDWSMSQVCADSYGKSLKKWHGWLASSSFSVALKLAPDRKKFMSIVGVTGDDVSDMENFCGRFSPLLEENHKFLASVGMDNLKA</sequence>
<keyword evidence="3" id="KW-1185">Reference proteome</keyword>
<dbReference type="OrthoDB" id="205255at2759"/>
<dbReference type="GO" id="GO:0005829">
    <property type="term" value="C:cytosol"/>
    <property type="evidence" value="ECO:0007669"/>
    <property type="project" value="TreeGrafter"/>
</dbReference>
<dbReference type="InterPro" id="IPR014830">
    <property type="entry name" value="Glycolipid_transfer_prot_dom"/>
</dbReference>